<dbReference type="AlphaFoldDB" id="A0A330L2T4"/>
<dbReference type="GO" id="GO:0051007">
    <property type="term" value="F:squalene-hopene cyclase activity"/>
    <property type="evidence" value="ECO:0007669"/>
    <property type="project" value="UniProtKB-EC"/>
</dbReference>
<dbReference type="Gene3D" id="1.50.10.20">
    <property type="match status" value="2"/>
</dbReference>
<dbReference type="GO" id="GO:0005811">
    <property type="term" value="C:lipid droplet"/>
    <property type="evidence" value="ECO:0007669"/>
    <property type="project" value="InterPro"/>
</dbReference>
<dbReference type="PANTHER" id="PTHR11764:SF20">
    <property type="entry name" value="LANOSTEROL SYNTHASE"/>
    <property type="match status" value="1"/>
</dbReference>
<dbReference type="InterPro" id="IPR032697">
    <property type="entry name" value="SQ_cyclase_N"/>
</dbReference>
<evidence type="ECO:0000256" key="2">
    <source>
        <dbReference type="ARBA" id="ARBA00009755"/>
    </source>
</evidence>
<gene>
    <name evidence="7" type="primary">shc</name>
    <name evidence="7" type="ORF">NITLEN_10599</name>
</gene>
<evidence type="ECO:0000259" key="6">
    <source>
        <dbReference type="Pfam" id="PF13249"/>
    </source>
</evidence>
<dbReference type="SFLD" id="SFLDG01016">
    <property type="entry name" value="Prenyltransferase_Like_2"/>
    <property type="match status" value="1"/>
</dbReference>
<comment type="pathway">
    <text evidence="1">Secondary metabolite biosynthesis; hopanoid biosynthesis.</text>
</comment>
<dbReference type="RefSeq" id="WP_121988033.1">
    <property type="nucleotide sequence ID" value="NZ_OUNR01000001.1"/>
</dbReference>
<evidence type="ECO:0000256" key="1">
    <source>
        <dbReference type="ARBA" id="ARBA00004999"/>
    </source>
</evidence>
<dbReference type="Pfam" id="PF13243">
    <property type="entry name" value="SQHop_cyclase_C"/>
    <property type="match status" value="1"/>
</dbReference>
<feature type="domain" description="Squalene cyclase C-terminal" evidence="5">
    <location>
        <begin position="381"/>
        <end position="698"/>
    </location>
</feature>
<dbReference type="EC" id="5.4.99.17" evidence="7"/>
<organism evidence="7 8">
    <name type="scientific">Nitrospira lenta</name>
    <dbReference type="NCBI Taxonomy" id="1436998"/>
    <lineage>
        <taxon>Bacteria</taxon>
        <taxon>Pseudomonadati</taxon>
        <taxon>Nitrospirota</taxon>
        <taxon>Nitrospiria</taxon>
        <taxon>Nitrospirales</taxon>
        <taxon>Nitrospiraceae</taxon>
        <taxon>Nitrospira</taxon>
    </lineage>
</organism>
<dbReference type="InterPro" id="IPR006400">
    <property type="entry name" value="Hopene-cyclase"/>
</dbReference>
<keyword evidence="7" id="KW-0456">Lyase</keyword>
<keyword evidence="3" id="KW-0677">Repeat</keyword>
<evidence type="ECO:0000256" key="3">
    <source>
        <dbReference type="ARBA" id="ARBA00022737"/>
    </source>
</evidence>
<evidence type="ECO:0000313" key="8">
    <source>
        <dbReference type="Proteomes" id="UP000248168"/>
    </source>
</evidence>
<protein>
    <submittedName>
        <fullName evidence="7">Squalene--hopene cyclase</fullName>
        <ecNumber evidence="7">4.2.1.129</ecNumber>
        <ecNumber evidence="7">5.4.99.17</ecNumber>
    </submittedName>
</protein>
<dbReference type="InterPro" id="IPR002365">
    <property type="entry name" value="Terpene_synthase_CS"/>
</dbReference>
<dbReference type="NCBIfam" id="TIGR01507">
    <property type="entry name" value="hopene_cyclase"/>
    <property type="match status" value="1"/>
</dbReference>
<dbReference type="GO" id="GO:0016104">
    <property type="term" value="P:triterpenoid biosynthetic process"/>
    <property type="evidence" value="ECO:0007669"/>
    <property type="project" value="InterPro"/>
</dbReference>
<comment type="similarity">
    <text evidence="2">Belongs to the terpene cyclase/mutase family.</text>
</comment>
<dbReference type="CDD" id="cd02892">
    <property type="entry name" value="SQCY_1"/>
    <property type="match status" value="1"/>
</dbReference>
<reference evidence="8" key="1">
    <citation type="submission" date="2018-04" db="EMBL/GenBank/DDBJ databases">
        <authorList>
            <person name="Lucker S."/>
            <person name="Sakoula D."/>
        </authorList>
    </citation>
    <scope>NUCLEOTIDE SEQUENCE [LARGE SCALE GENOMIC DNA]</scope>
</reference>
<dbReference type="OrthoDB" id="9758578at2"/>
<evidence type="ECO:0000259" key="5">
    <source>
        <dbReference type="Pfam" id="PF13243"/>
    </source>
</evidence>
<dbReference type="EMBL" id="OUNR01000001">
    <property type="protein sequence ID" value="SPP63513.1"/>
    <property type="molecule type" value="Genomic_DNA"/>
</dbReference>
<feature type="domain" description="Squalene cyclase N-terminal" evidence="6">
    <location>
        <begin position="69"/>
        <end position="361"/>
    </location>
</feature>
<dbReference type="InterPro" id="IPR018333">
    <property type="entry name" value="Squalene_cyclase"/>
</dbReference>
<dbReference type="Proteomes" id="UP000248168">
    <property type="component" value="Unassembled WGS sequence"/>
</dbReference>
<dbReference type="Pfam" id="PF13249">
    <property type="entry name" value="SQHop_cyclase_N"/>
    <property type="match status" value="1"/>
</dbReference>
<keyword evidence="8" id="KW-1185">Reference proteome</keyword>
<dbReference type="InterPro" id="IPR008930">
    <property type="entry name" value="Terpenoid_cyclase/PrenylTrfase"/>
</dbReference>
<accession>A0A330L2T4</accession>
<proteinExistence type="inferred from homology"/>
<dbReference type="SUPFAM" id="SSF48239">
    <property type="entry name" value="Terpenoid cyclases/Protein prenyltransferases"/>
    <property type="match status" value="2"/>
</dbReference>
<name>A0A330L2T4_9BACT</name>
<keyword evidence="4 7" id="KW-0413">Isomerase</keyword>
<dbReference type="GO" id="GO:0016829">
    <property type="term" value="F:lyase activity"/>
    <property type="evidence" value="ECO:0007669"/>
    <property type="project" value="UniProtKB-KW"/>
</dbReference>
<dbReference type="EC" id="4.2.1.129" evidence="7"/>
<dbReference type="PANTHER" id="PTHR11764">
    <property type="entry name" value="TERPENE CYCLASE/MUTASE FAMILY MEMBER"/>
    <property type="match status" value="1"/>
</dbReference>
<evidence type="ECO:0000313" key="7">
    <source>
        <dbReference type="EMBL" id="SPP63513.1"/>
    </source>
</evidence>
<dbReference type="UniPathway" id="UPA00337"/>
<evidence type="ECO:0000256" key="4">
    <source>
        <dbReference type="ARBA" id="ARBA00023235"/>
    </source>
</evidence>
<dbReference type="InParanoid" id="A0A330L2T4"/>
<dbReference type="InterPro" id="IPR032696">
    <property type="entry name" value="SQ_cyclase_C"/>
</dbReference>
<sequence length="724" mass="81764">MKLFRTLFDRISSSLLATIPGKYNPAIGYAQAPPLRLVSDKITPLAAPDLSRRPSAHTVSQPDAIDDAIRRSQSWFLSKQDPAEGFWVAELEADTTLTSEYLMLRRFLDCVDPVKEERAVKYLRTMQLPDGGWPIHYGGPAEISASVKAYFALKLSGVPATDPCLLRAHERIMVMGGVVQANVFTKIALALFDQYDWEGVPHMPVEIMLLPKRFYFSIYAISYWSRAVLIPLLIVFAHQPVCRIPREQGIEELYLVPRGQVPYWKYPPFNKDQAWFTPHNFFVMLDAVLKLYDRMPLLWLREKAMHKAATWMLDHLKGSGGLGAIYPAMANSVLALRCLGYEMDDPLVQKALREIEELEVYDTATLDGQRVATLHLQPCHSPIWDTALLMNALSEAGMPQDHPALVKAGAYLMSRQTKAVGDWTISSPQAEPGGWYFQFENELYPDVDDSAVVLMALAKLKMPEPADLRESIRRGMQWVLAMQSSDGGWGAYDKDNNRVVFNYIPFADHKALLDPSTADLTGRCLEMLGALGYDRSHPAAQSALAFIKKEQEADGSWYGRWGVNYIYGTWSVLAGLRAIGEDVSSPYIRRAVSWLESKQNPDGGWGEACHSYAEEAHSGKGQSTPSQTAWALMALMSAGVTESLSIARGVQFLLRHQLKDGSWEEVMHTGTGFPRVFYLRYHWYCQYFPLWALAMYRNLRSRGRMRSEELQEQVESSGCYRFDH</sequence>
<dbReference type="PROSITE" id="PS01074">
    <property type="entry name" value="TERPENE_SYNTHASES"/>
    <property type="match status" value="1"/>
</dbReference>
<dbReference type="NCBIfam" id="TIGR01787">
    <property type="entry name" value="squalene_cyclas"/>
    <property type="match status" value="1"/>
</dbReference>